<dbReference type="AlphaFoldDB" id="A0AA36MLL4"/>
<sequence>MQLHGPSLETFEELLERISSGLEEVNEHVQKLQEYGKGPALRLSRNFSKASVMHTSSQPLPSEELPSERKVNFQLRSTTVSSVSAEEDECSVRKKPPSVLQDLKEQAITSTKTLAQMSRQASQHYVPRETWTEYADKGQNSDFQDFLESCVERYAHKKVTSQRRQSIDESYLESEEARSRCRGRCCCCCKRAMIHPQSRTRLIWDSISVIMISLDIIMLPMIYGMNMGDVLEIVAVEWICTIFWTVDMIITFMTGYILGPDVIMNPQKVACNYLRTWFTIDFTIVGSEWAARITEFVNGLNAFRAARAVRVLRVVRVVRLIRLARFVKTLHKFTELTGSLRLLILFNVAKMTALLLLAVHIFSCGWHFVGFYTPGGWVEKENFLEESVLVRYIAAARWTLAQLNGRTDREDRTFVEMSYVAFAACFTLIFMSIFVSSLTSRMLQLQQLMDKESGYKRLLQSYNETHNLSWTTVYLARRHIEDRTNLDSDMNLEKELLRLLPVQTQADLLSEVRFPLLVHHPLFRLLHGEFYSVIRNMLITAVKQEPTRHMETIFAKGSVCHQMYFVDGQRLVYSKDTGLKNWLAICGLGCELQTRSAANRMRNLLRGHRALQAQEGILSTYELSEGTYLCEASLWVEKWYNQGDFVSLAHSKLVVINCDAFAEAVAKHEDTLKLVSLYACNYVATLRALADANEVLTDLLESDLFTMLGVDKPELERVASNNSLQRTSWTRAGLVNVLKGSAPFLRAASGSSDSDLGRAMSFASSSKSSLDLGAHDLQPRQTRMATILSEDMEDCTADEKEESSTAGGLGTEVCLKEPWKVSL</sequence>
<dbReference type="GO" id="GO:0003254">
    <property type="term" value="P:regulation of membrane depolarization"/>
    <property type="evidence" value="ECO:0007669"/>
    <property type="project" value="TreeGrafter"/>
</dbReference>
<dbReference type="InterPro" id="IPR051413">
    <property type="entry name" value="K/Na_HCN_channel"/>
</dbReference>
<comment type="caution">
    <text evidence="7">The sequence shown here is derived from an EMBL/GenBank/DDBJ whole genome shotgun (WGS) entry which is preliminary data.</text>
</comment>
<dbReference type="SUPFAM" id="SSF51206">
    <property type="entry name" value="cAMP-binding domain-like"/>
    <property type="match status" value="1"/>
</dbReference>
<evidence type="ECO:0000256" key="2">
    <source>
        <dbReference type="ARBA" id="ARBA00022692"/>
    </source>
</evidence>
<dbReference type="Pfam" id="PF00520">
    <property type="entry name" value="Ion_trans"/>
    <property type="match status" value="1"/>
</dbReference>
<feature type="transmembrane region" description="Helical" evidence="5">
    <location>
        <begin position="342"/>
        <end position="369"/>
    </location>
</feature>
<organism evidence="7 8">
    <name type="scientific">Effrenium voratum</name>
    <dbReference type="NCBI Taxonomy" id="2562239"/>
    <lineage>
        <taxon>Eukaryota</taxon>
        <taxon>Sar</taxon>
        <taxon>Alveolata</taxon>
        <taxon>Dinophyceae</taxon>
        <taxon>Suessiales</taxon>
        <taxon>Symbiodiniaceae</taxon>
        <taxon>Effrenium</taxon>
    </lineage>
</organism>
<dbReference type="InterPro" id="IPR018490">
    <property type="entry name" value="cNMP-bd_dom_sf"/>
</dbReference>
<evidence type="ECO:0000313" key="7">
    <source>
        <dbReference type="EMBL" id="CAJ1372645.1"/>
    </source>
</evidence>
<evidence type="ECO:0000256" key="4">
    <source>
        <dbReference type="ARBA" id="ARBA00023136"/>
    </source>
</evidence>
<feature type="transmembrane region" description="Helical" evidence="5">
    <location>
        <begin position="235"/>
        <end position="258"/>
    </location>
</feature>
<evidence type="ECO:0000256" key="5">
    <source>
        <dbReference type="SAM" id="Phobius"/>
    </source>
</evidence>
<dbReference type="Gene3D" id="1.10.287.70">
    <property type="match status" value="1"/>
</dbReference>
<evidence type="ECO:0000313" key="8">
    <source>
        <dbReference type="Proteomes" id="UP001178507"/>
    </source>
</evidence>
<reference evidence="7" key="1">
    <citation type="submission" date="2023-08" db="EMBL/GenBank/DDBJ databases">
        <authorList>
            <person name="Chen Y."/>
            <person name="Shah S."/>
            <person name="Dougan E. K."/>
            <person name="Thang M."/>
            <person name="Chan C."/>
        </authorList>
    </citation>
    <scope>NUCLEOTIDE SEQUENCE</scope>
</reference>
<dbReference type="GO" id="GO:0005249">
    <property type="term" value="F:voltage-gated potassium channel activity"/>
    <property type="evidence" value="ECO:0007669"/>
    <property type="project" value="TreeGrafter"/>
</dbReference>
<dbReference type="PANTHER" id="PTHR45689">
    <property type="entry name" value="I[[H]] CHANNEL, ISOFORM E"/>
    <property type="match status" value="1"/>
</dbReference>
<dbReference type="Gene3D" id="2.60.120.10">
    <property type="entry name" value="Jelly Rolls"/>
    <property type="match status" value="1"/>
</dbReference>
<feature type="transmembrane region" description="Helical" evidence="5">
    <location>
        <begin position="419"/>
        <end position="439"/>
    </location>
</feature>
<accession>A0AA36MLL4</accession>
<evidence type="ECO:0000256" key="3">
    <source>
        <dbReference type="ARBA" id="ARBA00022989"/>
    </source>
</evidence>
<gene>
    <name evidence="7" type="ORF">EVOR1521_LOCUS2677</name>
</gene>
<evidence type="ECO:0000259" key="6">
    <source>
        <dbReference type="Pfam" id="PF00520"/>
    </source>
</evidence>
<dbReference type="InterPro" id="IPR005821">
    <property type="entry name" value="Ion_trans_dom"/>
</dbReference>
<keyword evidence="8" id="KW-1185">Reference proteome</keyword>
<dbReference type="PANTHER" id="PTHR45689:SF5">
    <property type="entry name" value="I[[H]] CHANNEL, ISOFORM E"/>
    <property type="match status" value="1"/>
</dbReference>
<feature type="domain" description="Ion transport" evidence="6">
    <location>
        <begin position="203"/>
        <end position="431"/>
    </location>
</feature>
<keyword evidence="4 5" id="KW-0472">Membrane</keyword>
<name>A0AA36MLL4_9DINO</name>
<dbReference type="SUPFAM" id="SSF81324">
    <property type="entry name" value="Voltage-gated potassium channels"/>
    <property type="match status" value="1"/>
</dbReference>
<keyword evidence="2 5" id="KW-0812">Transmembrane</keyword>
<protein>
    <recommendedName>
        <fullName evidence="6">Ion transport domain-containing protein</fullName>
    </recommendedName>
</protein>
<dbReference type="EMBL" id="CAUJNA010000147">
    <property type="protein sequence ID" value="CAJ1372645.1"/>
    <property type="molecule type" value="Genomic_DNA"/>
</dbReference>
<proteinExistence type="predicted"/>
<keyword evidence="3 5" id="KW-1133">Transmembrane helix</keyword>
<evidence type="ECO:0000256" key="1">
    <source>
        <dbReference type="ARBA" id="ARBA00004141"/>
    </source>
</evidence>
<dbReference type="GO" id="GO:0098855">
    <property type="term" value="C:HCN channel complex"/>
    <property type="evidence" value="ECO:0007669"/>
    <property type="project" value="TreeGrafter"/>
</dbReference>
<comment type="subcellular location">
    <subcellularLocation>
        <location evidence="1">Membrane</location>
        <topology evidence="1">Multi-pass membrane protein</topology>
    </subcellularLocation>
</comment>
<dbReference type="InterPro" id="IPR014710">
    <property type="entry name" value="RmlC-like_jellyroll"/>
</dbReference>
<feature type="transmembrane region" description="Helical" evidence="5">
    <location>
        <begin position="202"/>
        <end position="223"/>
    </location>
</feature>
<dbReference type="GO" id="GO:0035725">
    <property type="term" value="P:sodium ion transmembrane transport"/>
    <property type="evidence" value="ECO:0007669"/>
    <property type="project" value="TreeGrafter"/>
</dbReference>
<dbReference type="Proteomes" id="UP001178507">
    <property type="component" value="Unassembled WGS sequence"/>
</dbReference>